<accession>A0A0N8H7C0</accession>
<dbReference type="PANTHER" id="PTHR33048:SF2">
    <property type="entry name" value="SRPK"/>
    <property type="match status" value="1"/>
</dbReference>
<dbReference type="EMBL" id="LKCW01000066">
    <property type="protein sequence ID" value="KPM41348.1"/>
    <property type="molecule type" value="Genomic_DNA"/>
</dbReference>
<sequence length="389" mass="42615">MASDSAVSAFAAEAFTLLSLGIMIIFLRTYARIRQVGIRNFEADDYLMLLVIVPYTVETALAYTVSAEYEGLTNSAMTDAARAALDPDSREYKLRVGGSKIQIAGWTMYATVLWVIKSALCAFYFRLTHGLATYKTKIYIGLGLIASTYLAVVCSLLFSCHPFHRFWQISPDPGTLSTCAYSLPDLCQPASSKLYIFIVVSLNIVTDLYLILIPVPMLWGAQIPKVKKIGLVVLFSGGIFVMVAGLLRCILILKNPRTGPSEGASWAVRESFVAVATSSLPMTWGWMRQKLRPFFGSLLSSDKNYKGGPEPGSIMLGDQSDGRTTWRSQHIGSLKSVIRSDQPSTNRDIFIHAGEASSDEIIPSKVHPNGITKEVEFHVSASKSPSKTA</sequence>
<keyword evidence="4 6" id="KW-0472">Membrane</keyword>
<keyword evidence="2 6" id="KW-0812">Transmembrane</keyword>
<feature type="transmembrane region" description="Helical" evidence="6">
    <location>
        <begin position="6"/>
        <end position="26"/>
    </location>
</feature>
<evidence type="ECO:0000313" key="9">
    <source>
        <dbReference type="Proteomes" id="UP000050424"/>
    </source>
</evidence>
<evidence type="ECO:0000256" key="6">
    <source>
        <dbReference type="SAM" id="Phobius"/>
    </source>
</evidence>
<evidence type="ECO:0000256" key="4">
    <source>
        <dbReference type="ARBA" id="ARBA00023136"/>
    </source>
</evidence>
<organism evidence="8 9">
    <name type="scientific">Neonectria ditissima</name>
    <dbReference type="NCBI Taxonomy" id="78410"/>
    <lineage>
        <taxon>Eukaryota</taxon>
        <taxon>Fungi</taxon>
        <taxon>Dikarya</taxon>
        <taxon>Ascomycota</taxon>
        <taxon>Pezizomycotina</taxon>
        <taxon>Sordariomycetes</taxon>
        <taxon>Hypocreomycetidae</taxon>
        <taxon>Hypocreales</taxon>
        <taxon>Nectriaceae</taxon>
        <taxon>Neonectria</taxon>
    </lineage>
</organism>
<comment type="caution">
    <text evidence="8">The sequence shown here is derived from an EMBL/GenBank/DDBJ whole genome shotgun (WGS) entry which is preliminary data.</text>
</comment>
<dbReference type="Pfam" id="PF20684">
    <property type="entry name" value="Fung_rhodopsin"/>
    <property type="match status" value="1"/>
</dbReference>
<evidence type="ECO:0000256" key="2">
    <source>
        <dbReference type="ARBA" id="ARBA00022692"/>
    </source>
</evidence>
<dbReference type="AlphaFoldDB" id="A0A0N8H7C0"/>
<dbReference type="Proteomes" id="UP000050424">
    <property type="component" value="Unassembled WGS sequence"/>
</dbReference>
<evidence type="ECO:0000259" key="7">
    <source>
        <dbReference type="Pfam" id="PF20684"/>
    </source>
</evidence>
<keyword evidence="9" id="KW-1185">Reference proteome</keyword>
<feature type="domain" description="Rhodopsin" evidence="7">
    <location>
        <begin position="27"/>
        <end position="287"/>
    </location>
</feature>
<feature type="transmembrane region" description="Helical" evidence="6">
    <location>
        <begin position="103"/>
        <end position="126"/>
    </location>
</feature>
<keyword evidence="3 6" id="KW-1133">Transmembrane helix</keyword>
<evidence type="ECO:0000256" key="1">
    <source>
        <dbReference type="ARBA" id="ARBA00004141"/>
    </source>
</evidence>
<dbReference type="OrthoDB" id="2988756at2759"/>
<proteinExistence type="inferred from homology"/>
<evidence type="ECO:0000256" key="3">
    <source>
        <dbReference type="ARBA" id="ARBA00022989"/>
    </source>
</evidence>
<dbReference type="PANTHER" id="PTHR33048">
    <property type="entry name" value="PTH11-LIKE INTEGRAL MEMBRANE PROTEIN (AFU_ORTHOLOGUE AFUA_5G11245)"/>
    <property type="match status" value="1"/>
</dbReference>
<dbReference type="STRING" id="78410.A0A0N8H7C0"/>
<evidence type="ECO:0000256" key="5">
    <source>
        <dbReference type="ARBA" id="ARBA00038359"/>
    </source>
</evidence>
<feature type="transmembrane region" description="Helical" evidence="6">
    <location>
        <begin position="46"/>
        <end position="65"/>
    </location>
</feature>
<comment type="subcellular location">
    <subcellularLocation>
        <location evidence="1">Membrane</location>
        <topology evidence="1">Multi-pass membrane protein</topology>
    </subcellularLocation>
</comment>
<name>A0A0N8H7C0_9HYPO</name>
<feature type="transmembrane region" description="Helical" evidence="6">
    <location>
        <begin position="138"/>
        <end position="158"/>
    </location>
</feature>
<dbReference type="GO" id="GO:0016020">
    <property type="term" value="C:membrane"/>
    <property type="evidence" value="ECO:0007669"/>
    <property type="project" value="UniProtKB-SubCell"/>
</dbReference>
<feature type="transmembrane region" description="Helical" evidence="6">
    <location>
        <begin position="194"/>
        <end position="219"/>
    </location>
</feature>
<protein>
    <recommendedName>
        <fullName evidence="7">Rhodopsin domain-containing protein</fullName>
    </recommendedName>
</protein>
<gene>
    <name evidence="8" type="ORF">AK830_g5201</name>
</gene>
<dbReference type="InterPro" id="IPR052337">
    <property type="entry name" value="SAT4-like"/>
</dbReference>
<dbReference type="InterPro" id="IPR049326">
    <property type="entry name" value="Rhodopsin_dom_fungi"/>
</dbReference>
<reference evidence="8 9" key="1">
    <citation type="submission" date="2015-09" db="EMBL/GenBank/DDBJ databases">
        <title>Draft genome of a European isolate of the apple canker pathogen Neonectria ditissima.</title>
        <authorList>
            <person name="Gomez-Cortecero A."/>
            <person name="Harrison R.J."/>
            <person name="Armitage A.D."/>
        </authorList>
    </citation>
    <scope>NUCLEOTIDE SEQUENCE [LARGE SCALE GENOMIC DNA]</scope>
    <source>
        <strain evidence="8 9">R09/05</strain>
    </source>
</reference>
<feature type="transmembrane region" description="Helical" evidence="6">
    <location>
        <begin position="231"/>
        <end position="254"/>
    </location>
</feature>
<comment type="similarity">
    <text evidence="5">Belongs to the SAT4 family.</text>
</comment>
<evidence type="ECO:0000313" key="8">
    <source>
        <dbReference type="EMBL" id="KPM41348.1"/>
    </source>
</evidence>